<dbReference type="GO" id="GO:0016174">
    <property type="term" value="F:NAD(P)H oxidase H2O2-forming activity"/>
    <property type="evidence" value="ECO:0007669"/>
    <property type="project" value="UniProtKB-EC"/>
</dbReference>
<dbReference type="Gene3D" id="3.50.50.60">
    <property type="entry name" value="FAD/NAD(P)-binding domain"/>
    <property type="match status" value="2"/>
</dbReference>
<comment type="catalytic activity">
    <reaction evidence="32">
        <text>hexan-3-one + NADPH + O2 + H(+) = propyl propanoate + NADP(+) + H2O</text>
        <dbReference type="Rhea" id="RHEA:54848"/>
        <dbReference type="ChEBI" id="CHEBI:15377"/>
        <dbReference type="ChEBI" id="CHEBI:15378"/>
        <dbReference type="ChEBI" id="CHEBI:15379"/>
        <dbReference type="ChEBI" id="CHEBI:57783"/>
        <dbReference type="ChEBI" id="CHEBI:58349"/>
        <dbReference type="ChEBI" id="CHEBI:89828"/>
        <dbReference type="ChEBI" id="CHEBI:89891"/>
    </reaction>
    <physiologicalReaction direction="left-to-right" evidence="32">
        <dbReference type="Rhea" id="RHEA:54849"/>
    </physiologicalReaction>
</comment>
<dbReference type="FunFam" id="3.50.50.60:FF:000159">
    <property type="entry name" value="Dimethylaniline monooxygenase [N-oxide-forming]"/>
    <property type="match status" value="1"/>
</dbReference>
<comment type="function">
    <text evidence="30">Broad spectrum monooxygenase that catalyzes the oxygenation of a wide variety of nitrogen- and sulfur-containing compounds including xenobiotics. Catalyzes the S-oxygenation of hypotaurine to produce taurine, an organic osmolyte involved in cell volume regulation as well as a variety of cytoprotective and developmental processes. In vitro, catalyzes the N-oxygenation of trimethylamine (TMA) to produce trimethylamine N-oxide (TMAO) and could therefore participate to the detoxification of this compound that is generated by the action of gut microbiota from dietary precursors such as choline, choline containing compounds, betaine or L-carnitine.</text>
</comment>
<evidence type="ECO:0000256" key="23">
    <source>
        <dbReference type="ARBA" id="ARBA00033213"/>
    </source>
</evidence>
<keyword evidence="20" id="KW-0472">Membrane</keyword>
<evidence type="ECO:0000256" key="34">
    <source>
        <dbReference type="ARBA" id="ARBA00047855"/>
    </source>
</evidence>
<evidence type="ECO:0000256" key="15">
    <source>
        <dbReference type="ARBA" id="ARBA00022857"/>
    </source>
</evidence>
<dbReference type="EC" id="1.14.13.8" evidence="6"/>
<evidence type="ECO:0000256" key="4">
    <source>
        <dbReference type="ARBA" id="ARBA00009183"/>
    </source>
</evidence>
<dbReference type="SUPFAM" id="SSF51905">
    <property type="entry name" value="FAD/NAD(P)-binding domain"/>
    <property type="match status" value="2"/>
</dbReference>
<comment type="catalytic activity">
    <reaction evidence="34">
        <text>sulcatone + NADPH + O2 + H(+) = 4-methylpent-3-en-1-yl acetate + NADP(+) + H2O</text>
        <dbReference type="Rhea" id="RHEA:54864"/>
        <dbReference type="ChEBI" id="CHEBI:15377"/>
        <dbReference type="ChEBI" id="CHEBI:15378"/>
        <dbReference type="ChEBI" id="CHEBI:15379"/>
        <dbReference type="ChEBI" id="CHEBI:16310"/>
        <dbReference type="ChEBI" id="CHEBI:57783"/>
        <dbReference type="ChEBI" id="CHEBI:58349"/>
        <dbReference type="ChEBI" id="CHEBI:138373"/>
    </reaction>
    <physiologicalReaction direction="left-to-right" evidence="34">
        <dbReference type="Rhea" id="RHEA:54865"/>
    </physiologicalReaction>
</comment>
<evidence type="ECO:0000256" key="8">
    <source>
        <dbReference type="ARBA" id="ARBA00022481"/>
    </source>
</evidence>
<evidence type="ECO:0000256" key="29">
    <source>
        <dbReference type="ARBA" id="ARBA00045722"/>
    </source>
</evidence>
<evidence type="ECO:0000256" key="7">
    <source>
        <dbReference type="ARBA" id="ARBA00019213"/>
    </source>
</evidence>
<dbReference type="GO" id="GO:0005789">
    <property type="term" value="C:endoplasmic reticulum membrane"/>
    <property type="evidence" value="ECO:0007669"/>
    <property type="project" value="UniProtKB-SubCell"/>
</dbReference>
<keyword evidence="13" id="KW-0274">FAD</keyword>
<dbReference type="PRINTS" id="PR00370">
    <property type="entry name" value="FMOXYGENASE"/>
</dbReference>
<evidence type="ECO:0000256" key="16">
    <source>
        <dbReference type="ARBA" id="ARBA00022989"/>
    </source>
</evidence>
<evidence type="ECO:0000256" key="5">
    <source>
        <dbReference type="ARBA" id="ARBA00012698"/>
    </source>
</evidence>
<evidence type="ECO:0000256" key="41">
    <source>
        <dbReference type="ARBA" id="ARBA00048990"/>
    </source>
</evidence>
<comment type="similarity">
    <text evidence="4">Belongs to the FMO family.</text>
</comment>
<gene>
    <name evidence="44" type="ORF">AMORRO_LOCUS87</name>
</gene>
<evidence type="ECO:0000256" key="40">
    <source>
        <dbReference type="ARBA" id="ARBA00048989"/>
    </source>
</evidence>
<comment type="catalytic activity">
    <reaction evidence="33">
        <text>heptan-2-one + NADPH + O2 + H(+) = pentyl acetate + NADP(+) + H2O</text>
        <dbReference type="Rhea" id="RHEA:54836"/>
        <dbReference type="ChEBI" id="CHEBI:5672"/>
        <dbReference type="ChEBI" id="CHEBI:15377"/>
        <dbReference type="ChEBI" id="CHEBI:15378"/>
        <dbReference type="ChEBI" id="CHEBI:15379"/>
        <dbReference type="ChEBI" id="CHEBI:57783"/>
        <dbReference type="ChEBI" id="CHEBI:58349"/>
        <dbReference type="ChEBI" id="CHEBI:87362"/>
    </reaction>
    <physiologicalReaction direction="left-to-right" evidence="33">
        <dbReference type="Rhea" id="RHEA:54837"/>
    </physiologicalReaction>
</comment>
<comment type="catalytic activity">
    <reaction evidence="35">
        <text>NADPH + O2 + H(+) = H2O2 + NADP(+)</text>
        <dbReference type="Rhea" id="RHEA:11260"/>
        <dbReference type="ChEBI" id="CHEBI:15378"/>
        <dbReference type="ChEBI" id="CHEBI:15379"/>
        <dbReference type="ChEBI" id="CHEBI:16240"/>
        <dbReference type="ChEBI" id="CHEBI:57783"/>
        <dbReference type="ChEBI" id="CHEBI:58349"/>
        <dbReference type="EC" id="1.6.3.1"/>
    </reaction>
    <physiologicalReaction direction="left-to-right" evidence="35">
        <dbReference type="Rhea" id="RHEA:11261"/>
    </physiologicalReaction>
</comment>
<comment type="catalytic activity">
    <reaction evidence="37">
        <text>hypotaurine + NADPH + O2 + H(+) = taurine + NADP(+) + H2O</text>
        <dbReference type="Rhea" id="RHEA:69819"/>
        <dbReference type="ChEBI" id="CHEBI:15377"/>
        <dbReference type="ChEBI" id="CHEBI:15378"/>
        <dbReference type="ChEBI" id="CHEBI:15379"/>
        <dbReference type="ChEBI" id="CHEBI:57783"/>
        <dbReference type="ChEBI" id="CHEBI:57853"/>
        <dbReference type="ChEBI" id="CHEBI:58349"/>
        <dbReference type="ChEBI" id="CHEBI:507393"/>
        <dbReference type="EC" id="1.14.13.8"/>
    </reaction>
    <physiologicalReaction direction="left-to-right" evidence="37">
        <dbReference type="Rhea" id="RHEA:69820"/>
    </physiologicalReaction>
</comment>
<evidence type="ECO:0000256" key="6">
    <source>
        <dbReference type="ARBA" id="ARBA00012850"/>
    </source>
</evidence>
<name>A0A9N8V566_9GLOM</name>
<dbReference type="EC" id="1.6.3.1" evidence="5"/>
<dbReference type="GO" id="GO:0034899">
    <property type="term" value="F:trimethylamine monooxygenase activity"/>
    <property type="evidence" value="ECO:0007669"/>
    <property type="project" value="UniProtKB-EC"/>
</dbReference>
<evidence type="ECO:0000256" key="3">
    <source>
        <dbReference type="ARBA" id="ARBA00004524"/>
    </source>
</evidence>
<keyword evidence="18" id="KW-0503">Monooxygenase</keyword>
<comment type="catalytic activity">
    <reaction evidence="42">
        <text>N,N-dimethylaniline + NADPH + O2 + H(+) = N,N-dimethylaniline N-oxide + NADP(+) + H2O</text>
        <dbReference type="Rhea" id="RHEA:24468"/>
        <dbReference type="ChEBI" id="CHEBI:15377"/>
        <dbReference type="ChEBI" id="CHEBI:15378"/>
        <dbReference type="ChEBI" id="CHEBI:15379"/>
        <dbReference type="ChEBI" id="CHEBI:16269"/>
        <dbReference type="ChEBI" id="CHEBI:17735"/>
        <dbReference type="ChEBI" id="CHEBI:57783"/>
        <dbReference type="ChEBI" id="CHEBI:58349"/>
        <dbReference type="EC" id="1.14.13.8"/>
    </reaction>
    <physiologicalReaction direction="left-to-right" evidence="42">
        <dbReference type="Rhea" id="RHEA:24469"/>
    </physiologicalReaction>
</comment>
<evidence type="ECO:0000256" key="14">
    <source>
        <dbReference type="ARBA" id="ARBA00022848"/>
    </source>
</evidence>
<dbReference type="PIRSF" id="PIRSF000332">
    <property type="entry name" value="FMO"/>
    <property type="match status" value="1"/>
</dbReference>
<accession>A0A9N8V566</accession>
<dbReference type="InterPro" id="IPR002257">
    <property type="entry name" value="Flavin_mOase_5"/>
</dbReference>
<comment type="cofactor">
    <cofactor evidence="1">
        <name>FAD</name>
        <dbReference type="ChEBI" id="CHEBI:57692"/>
    </cofactor>
</comment>
<dbReference type="InterPro" id="IPR020946">
    <property type="entry name" value="Flavin_mOase-like"/>
</dbReference>
<dbReference type="InterPro" id="IPR036188">
    <property type="entry name" value="FAD/NAD-bd_sf"/>
</dbReference>
<evidence type="ECO:0000256" key="31">
    <source>
        <dbReference type="ARBA" id="ARBA00047338"/>
    </source>
</evidence>
<evidence type="ECO:0000256" key="24">
    <source>
        <dbReference type="ARBA" id="ARBA00033301"/>
    </source>
</evidence>
<comment type="catalytic activity">
    <reaction evidence="31">
        <text>hypotaurine + NADH + O2 + H(+) = taurine + NAD(+) + H2O</text>
        <dbReference type="Rhea" id="RHEA:74111"/>
        <dbReference type="ChEBI" id="CHEBI:15377"/>
        <dbReference type="ChEBI" id="CHEBI:15378"/>
        <dbReference type="ChEBI" id="CHEBI:15379"/>
        <dbReference type="ChEBI" id="CHEBI:57540"/>
        <dbReference type="ChEBI" id="CHEBI:57853"/>
        <dbReference type="ChEBI" id="CHEBI:57945"/>
        <dbReference type="ChEBI" id="CHEBI:507393"/>
        <dbReference type="EC" id="1.14.13.8"/>
    </reaction>
    <physiologicalReaction direction="left-to-right" evidence="31">
        <dbReference type="Rhea" id="RHEA:74112"/>
    </physiologicalReaction>
</comment>
<evidence type="ECO:0000256" key="22">
    <source>
        <dbReference type="ARBA" id="ARBA00029728"/>
    </source>
</evidence>
<evidence type="ECO:0000256" key="2">
    <source>
        <dbReference type="ARBA" id="ARBA00004389"/>
    </source>
</evidence>
<dbReference type="PRINTS" id="PR01125">
    <property type="entry name" value="FMOXYGENASE5"/>
</dbReference>
<evidence type="ECO:0000256" key="43">
    <source>
        <dbReference type="ARBA" id="ARBA00049475"/>
    </source>
</evidence>
<keyword evidence="14" id="KW-0492">Microsome</keyword>
<dbReference type="InterPro" id="IPR050346">
    <property type="entry name" value="FMO-like"/>
</dbReference>
<evidence type="ECO:0000256" key="38">
    <source>
        <dbReference type="ARBA" id="ARBA00048088"/>
    </source>
</evidence>
<evidence type="ECO:0000256" key="13">
    <source>
        <dbReference type="ARBA" id="ARBA00022827"/>
    </source>
</evidence>
<comment type="catalytic activity">
    <reaction evidence="41">
        <text>heptan-4-one + NADPH + O2 + H(+) = propyl butanoate + NADP(+) + H2O</text>
        <dbReference type="Rhea" id="RHEA:54852"/>
        <dbReference type="ChEBI" id="CHEBI:15377"/>
        <dbReference type="ChEBI" id="CHEBI:15378"/>
        <dbReference type="ChEBI" id="CHEBI:15379"/>
        <dbReference type="ChEBI" id="CHEBI:57783"/>
        <dbReference type="ChEBI" id="CHEBI:58349"/>
        <dbReference type="ChEBI" id="CHEBI:89484"/>
        <dbReference type="ChEBI" id="CHEBI:89719"/>
    </reaction>
    <physiologicalReaction direction="left-to-right" evidence="41">
        <dbReference type="Rhea" id="RHEA:54853"/>
    </physiologicalReaction>
</comment>
<dbReference type="GO" id="GO:0004499">
    <property type="term" value="F:N,N-dimethylaniline monooxygenase activity"/>
    <property type="evidence" value="ECO:0007669"/>
    <property type="project" value="InterPro"/>
</dbReference>
<comment type="catalytic activity">
    <reaction evidence="40">
        <text>(2E)-geranial + NADPH + O2 + H(+) = (1E)-2,6-dimethylhepta-1,5-dien-1-yl formate + NADP(+) + H2O</text>
        <dbReference type="Rhea" id="RHEA:54860"/>
        <dbReference type="ChEBI" id="CHEBI:15377"/>
        <dbReference type="ChEBI" id="CHEBI:15378"/>
        <dbReference type="ChEBI" id="CHEBI:15379"/>
        <dbReference type="ChEBI" id="CHEBI:16980"/>
        <dbReference type="ChEBI" id="CHEBI:57783"/>
        <dbReference type="ChEBI" id="CHEBI:58349"/>
        <dbReference type="ChEBI" id="CHEBI:138375"/>
    </reaction>
    <physiologicalReaction direction="left-to-right" evidence="40">
        <dbReference type="Rhea" id="RHEA:54861"/>
    </physiologicalReaction>
</comment>
<evidence type="ECO:0000256" key="36">
    <source>
        <dbReference type="ARBA" id="ARBA00047977"/>
    </source>
</evidence>
<keyword evidence="17" id="KW-0560">Oxidoreductase</keyword>
<keyword evidence="8" id="KW-0488">Methylation</keyword>
<keyword evidence="15" id="KW-0521">NADP</keyword>
<dbReference type="AlphaFoldDB" id="A0A9N8V566"/>
<evidence type="ECO:0000256" key="27">
    <source>
        <dbReference type="ARBA" id="ARBA00034554"/>
    </source>
</evidence>
<keyword evidence="10" id="KW-0285">Flavoprotein</keyword>
<reference evidence="44" key="1">
    <citation type="submission" date="2021-06" db="EMBL/GenBank/DDBJ databases">
        <authorList>
            <person name="Kallberg Y."/>
            <person name="Tangrot J."/>
            <person name="Rosling A."/>
        </authorList>
    </citation>
    <scope>NUCLEOTIDE SEQUENCE</scope>
    <source>
        <strain evidence="44">CL551</strain>
    </source>
</reference>
<dbReference type="Pfam" id="PF00743">
    <property type="entry name" value="FMO-like"/>
    <property type="match status" value="1"/>
</dbReference>
<evidence type="ECO:0000256" key="26">
    <source>
        <dbReference type="ARBA" id="ARBA00034536"/>
    </source>
</evidence>
<evidence type="ECO:0000256" key="9">
    <source>
        <dbReference type="ARBA" id="ARBA00022553"/>
    </source>
</evidence>
<keyword evidence="16" id="KW-1133">Transmembrane helix</keyword>
<evidence type="ECO:0000256" key="39">
    <source>
        <dbReference type="ARBA" id="ARBA00048459"/>
    </source>
</evidence>
<dbReference type="Proteomes" id="UP000789342">
    <property type="component" value="Unassembled WGS sequence"/>
</dbReference>
<sequence length="561" mass="64558">MKKPRIAVIGAGSSGLAATKQCLDDELEPVCFEQSSHTGGLWKYVDIDNTENKDPHSSIFKSVIINTSSKKMTFSDFPIPPEWPVYLHNSLVAKYFDMYAEHFNLLAHIKFNTTVINVSILPDKRWRVRYVTRGEGNDEEKEDIFDYVMVCAGHHRFHRWPKYKGMDVFKGEQIHSHFYRRAKYFEDKRVLVVGAGNSGLDISVELSYVASQVYLCVRRGTLPWIFPHILNGKPLDYYSRFFGTMLPSSLISAYYKKSIKNTLGELPPDIKPKEPIFSSHITMKSSIFERIISGTLIVKKNIKELKSDKSIEFVDGSILEDIDVIIYATGYNIEFPFLDRNIVSGGEEIEKQFDEEYRENLAWMYKMIFPPKYPNIAFIGLVQPDGPIFPVAEMQCRYVTSLIKGFVKPLPSPSEMERCIRKSQEKNLKQFYSSARHTVEVNFITYMDELAEDIGCYPYSLAILRKYGFGVWKNVHFGLFNPIQYRLLGRHSWEGAPEAIFLYNTVDPKIGKTLKNNEKTKNRSNGKYWLLLTLIGLMVVMKKTRALETVTAFGKKLIGNQ</sequence>
<evidence type="ECO:0000256" key="11">
    <source>
        <dbReference type="ARBA" id="ARBA00022692"/>
    </source>
</evidence>
<evidence type="ECO:0000313" key="45">
    <source>
        <dbReference type="Proteomes" id="UP000789342"/>
    </source>
</evidence>
<evidence type="ECO:0000256" key="17">
    <source>
        <dbReference type="ARBA" id="ARBA00023002"/>
    </source>
</evidence>
<keyword evidence="9" id="KW-0597">Phosphoprotein</keyword>
<evidence type="ECO:0000256" key="1">
    <source>
        <dbReference type="ARBA" id="ARBA00001974"/>
    </source>
</evidence>
<comment type="catalytic activity">
    <reaction evidence="36">
        <text>hexan-3-one + NADPH + O2 + H(+) = ethyl butanoate + NADP(+) + H2O</text>
        <dbReference type="Rhea" id="RHEA:54844"/>
        <dbReference type="ChEBI" id="CHEBI:15377"/>
        <dbReference type="ChEBI" id="CHEBI:15378"/>
        <dbReference type="ChEBI" id="CHEBI:15379"/>
        <dbReference type="ChEBI" id="CHEBI:57783"/>
        <dbReference type="ChEBI" id="CHEBI:58349"/>
        <dbReference type="ChEBI" id="CHEBI:88764"/>
        <dbReference type="ChEBI" id="CHEBI:89891"/>
    </reaction>
    <physiologicalReaction direction="left-to-right" evidence="36">
        <dbReference type="Rhea" id="RHEA:54845"/>
    </physiologicalReaction>
</comment>
<evidence type="ECO:0000256" key="32">
    <source>
        <dbReference type="ARBA" id="ARBA00047426"/>
    </source>
</evidence>
<evidence type="ECO:0000256" key="33">
    <source>
        <dbReference type="ARBA" id="ARBA00047574"/>
    </source>
</evidence>
<comment type="catalytic activity">
    <reaction evidence="39">
        <text>octan-3-one + NADPH + O2 + H(+) = ethyl hexanoate + NADP(+) + H2O</text>
        <dbReference type="Rhea" id="RHEA:54856"/>
        <dbReference type="ChEBI" id="CHEBI:15377"/>
        <dbReference type="ChEBI" id="CHEBI:15378"/>
        <dbReference type="ChEBI" id="CHEBI:15379"/>
        <dbReference type="ChEBI" id="CHEBI:57783"/>
        <dbReference type="ChEBI" id="CHEBI:58349"/>
        <dbReference type="ChEBI" id="CHEBI:80946"/>
        <dbReference type="ChEBI" id="CHEBI:86055"/>
    </reaction>
    <physiologicalReaction direction="left-to-right" evidence="39">
        <dbReference type="Rhea" id="RHEA:54857"/>
    </physiologicalReaction>
</comment>
<evidence type="ECO:0000256" key="19">
    <source>
        <dbReference type="ARBA" id="ARBA00023098"/>
    </source>
</evidence>
<evidence type="ECO:0000256" key="12">
    <source>
        <dbReference type="ARBA" id="ARBA00022824"/>
    </source>
</evidence>
<organism evidence="44 45">
    <name type="scientific">Acaulospora morrowiae</name>
    <dbReference type="NCBI Taxonomy" id="94023"/>
    <lineage>
        <taxon>Eukaryota</taxon>
        <taxon>Fungi</taxon>
        <taxon>Fungi incertae sedis</taxon>
        <taxon>Mucoromycota</taxon>
        <taxon>Glomeromycotina</taxon>
        <taxon>Glomeromycetes</taxon>
        <taxon>Diversisporales</taxon>
        <taxon>Acaulosporaceae</taxon>
        <taxon>Acaulospora</taxon>
    </lineage>
</organism>
<keyword evidence="45" id="KW-1185">Reference proteome</keyword>
<dbReference type="InterPro" id="IPR000960">
    <property type="entry name" value="Flavin_mOase"/>
</dbReference>
<protein>
    <recommendedName>
        <fullName evidence="26">Flavin-containing monooxygenase 1</fullName>
        <ecNumber evidence="25">1.14.13.148</ecNumber>
        <ecNumber evidence="6">1.14.13.8</ecNumber>
        <ecNumber evidence="5">1.6.3.1</ecNumber>
    </recommendedName>
    <alternativeName>
        <fullName evidence="28">Dimethylaniline monooxygenase [N-oxide-forming] 1</fullName>
    </alternativeName>
    <alternativeName>
        <fullName evidence="24">Dimethylaniline monooxygenase [N-oxide-forming] 5</fullName>
    </alternativeName>
    <alternativeName>
        <fullName evidence="21">Dimethylaniline oxidase 1</fullName>
    </alternativeName>
    <alternativeName>
        <fullName evidence="22">Dimethylaniline oxidase 5</fullName>
    </alternativeName>
    <alternativeName>
        <fullName evidence="7">Flavin-containing monooxygenase 5</fullName>
    </alternativeName>
    <alternativeName>
        <fullName evidence="23">NADPH oxidase</fullName>
    </alternativeName>
    <alternativeName>
        <fullName evidence="27">Trimethylamine monooxygenase</fullName>
    </alternativeName>
</protein>
<evidence type="ECO:0000256" key="10">
    <source>
        <dbReference type="ARBA" id="ARBA00022630"/>
    </source>
</evidence>
<keyword evidence="19" id="KW-0443">Lipid metabolism</keyword>
<comment type="subcellular location">
    <subcellularLocation>
        <location evidence="2">Endoplasmic reticulum membrane</location>
        <topology evidence="2">Single-pass membrane protein</topology>
    </subcellularLocation>
    <subcellularLocation>
        <location evidence="3">Microsome membrane</location>
    </subcellularLocation>
</comment>
<evidence type="ECO:0000313" key="44">
    <source>
        <dbReference type="EMBL" id="CAG8438387.1"/>
    </source>
</evidence>
<evidence type="ECO:0000256" key="28">
    <source>
        <dbReference type="ARBA" id="ARBA00034561"/>
    </source>
</evidence>
<evidence type="ECO:0000256" key="20">
    <source>
        <dbReference type="ARBA" id="ARBA00023136"/>
    </source>
</evidence>
<evidence type="ECO:0000256" key="35">
    <source>
        <dbReference type="ARBA" id="ARBA00047864"/>
    </source>
</evidence>
<comment type="catalytic activity">
    <reaction evidence="43">
        <text>octan-3-one + NADPH + O2 + H(+) = pentyl propanoate + NADP(+) + H2O</text>
        <dbReference type="Rhea" id="RHEA:54840"/>
        <dbReference type="ChEBI" id="CHEBI:15377"/>
        <dbReference type="ChEBI" id="CHEBI:15378"/>
        <dbReference type="ChEBI" id="CHEBI:15379"/>
        <dbReference type="ChEBI" id="CHEBI:57783"/>
        <dbReference type="ChEBI" id="CHEBI:58349"/>
        <dbReference type="ChEBI" id="CHEBI:80946"/>
        <dbReference type="ChEBI" id="CHEBI:87373"/>
    </reaction>
    <physiologicalReaction direction="left-to-right" evidence="43">
        <dbReference type="Rhea" id="RHEA:54841"/>
    </physiologicalReaction>
</comment>
<comment type="function">
    <text evidence="29">Acts as a Baeyer-Villiger monooxygenase on a broad range of substrates. Catalyzes the insertion of an oxygen atom into a carbon-carbon bond adjacent to a carbonyl, which converts ketones to esters. Active on diverse carbonyl compounds, whereas soft nucleophiles are mostly non- or poorly reactive. In contrast with other forms of FMO it is non- or poorly active on 'classical' substrates such as drugs, pesticides, and dietary components containing soft nucleophilic heteroatoms. Able to oxidize drug molecules bearing a carbonyl group on an aliphatic chain, such as nabumetone and pentoxifylline. Also, in the absence of substrates, shows slow but yet significant NADPH oxidase activity. Acts as a positive modulator of cholesterol biosynthesis as well as glucose homeostasis, promoting metabolic aging via pleiotropic effects.</text>
</comment>
<dbReference type="OrthoDB" id="66881at2759"/>
<evidence type="ECO:0000256" key="25">
    <source>
        <dbReference type="ARBA" id="ARBA00034528"/>
    </source>
</evidence>
<comment type="catalytic activity">
    <reaction evidence="38">
        <text>trimethylamine + NADPH + O2 = trimethylamine N-oxide + NADP(+) + H2O</text>
        <dbReference type="Rhea" id="RHEA:31979"/>
        <dbReference type="ChEBI" id="CHEBI:15377"/>
        <dbReference type="ChEBI" id="CHEBI:15379"/>
        <dbReference type="ChEBI" id="CHEBI:15724"/>
        <dbReference type="ChEBI" id="CHEBI:57783"/>
        <dbReference type="ChEBI" id="CHEBI:58349"/>
        <dbReference type="ChEBI" id="CHEBI:58389"/>
        <dbReference type="EC" id="1.14.13.148"/>
    </reaction>
    <physiologicalReaction direction="left-to-right" evidence="38">
        <dbReference type="Rhea" id="RHEA:31980"/>
    </physiologicalReaction>
</comment>
<keyword evidence="11" id="KW-0812">Transmembrane</keyword>
<dbReference type="GO" id="GO:0050660">
    <property type="term" value="F:flavin adenine dinucleotide binding"/>
    <property type="evidence" value="ECO:0007669"/>
    <property type="project" value="InterPro"/>
</dbReference>
<dbReference type="PANTHER" id="PTHR23023">
    <property type="entry name" value="DIMETHYLANILINE MONOOXYGENASE"/>
    <property type="match status" value="1"/>
</dbReference>
<dbReference type="GO" id="GO:0050661">
    <property type="term" value="F:NADP binding"/>
    <property type="evidence" value="ECO:0007669"/>
    <property type="project" value="InterPro"/>
</dbReference>
<evidence type="ECO:0000256" key="30">
    <source>
        <dbReference type="ARBA" id="ARBA00045957"/>
    </source>
</evidence>
<evidence type="ECO:0000256" key="37">
    <source>
        <dbReference type="ARBA" id="ARBA00048041"/>
    </source>
</evidence>
<dbReference type="EMBL" id="CAJVPV010000015">
    <property type="protein sequence ID" value="CAG8438387.1"/>
    <property type="molecule type" value="Genomic_DNA"/>
</dbReference>
<comment type="caution">
    <text evidence="44">The sequence shown here is derived from an EMBL/GenBank/DDBJ whole genome shotgun (WGS) entry which is preliminary data.</text>
</comment>
<evidence type="ECO:0000256" key="18">
    <source>
        <dbReference type="ARBA" id="ARBA00023033"/>
    </source>
</evidence>
<keyword evidence="12" id="KW-0256">Endoplasmic reticulum</keyword>
<evidence type="ECO:0000256" key="21">
    <source>
        <dbReference type="ARBA" id="ARBA00029725"/>
    </source>
</evidence>
<proteinExistence type="inferred from homology"/>
<dbReference type="GO" id="GO:0006629">
    <property type="term" value="P:lipid metabolic process"/>
    <property type="evidence" value="ECO:0007669"/>
    <property type="project" value="UniProtKB-KW"/>
</dbReference>
<dbReference type="EC" id="1.14.13.148" evidence="25"/>
<evidence type="ECO:0000256" key="42">
    <source>
        <dbReference type="ARBA" id="ARBA00049443"/>
    </source>
</evidence>